<organism evidence="1 2">
    <name type="scientific">Pyrenophora tritici-repentis</name>
    <dbReference type="NCBI Taxonomy" id="45151"/>
    <lineage>
        <taxon>Eukaryota</taxon>
        <taxon>Fungi</taxon>
        <taxon>Dikarya</taxon>
        <taxon>Ascomycota</taxon>
        <taxon>Pezizomycotina</taxon>
        <taxon>Dothideomycetes</taxon>
        <taxon>Pleosporomycetidae</taxon>
        <taxon>Pleosporales</taxon>
        <taxon>Pleosporineae</taxon>
        <taxon>Pleosporaceae</taxon>
        <taxon>Pyrenophora</taxon>
    </lineage>
</organism>
<sequence length="586" mass="66210">MPGKDAADIFNRIRTGANAEAIVQIVQEGSLIMELSNVPEASSRFHFPYIDSIPPRLRESIYFQSRIYEAIDAYSQGNRSPEHPSVLRQSNYAKPILAAKTIESSLDVARISSWTNVCSNDHLLGLLLDVYLVHQYPKHLFFHKVYFLEDMVSKGSEFCSPLLMNAILAKACASSRIFANRTRFWDPDSLAYRFLAEAKRLWELEDREPTLTTIQAGCLINATMNDFGHDKPGFAYTLKALSMAQKMGLFVAPWTADNKFEHAKAFTAWALASWLSLQGYYYFKPPCLLDIPASALPDVDESPDWYSEITLSYDSDQHAFPMGFGYGMKALCELRVIQNEIGIMCFGRSATNKKMPWGAALHIQAKMEAWYEALPVALQPRSIFHPSHLILHCEYHSMLMTLFKTQVSATDGSSDSLTPYQRNNAQAIIAQSMIELESILRIYYLRHSFEAYDAMLIIFLAHLANAILTSIEQLEQYPSSVPTDTSEFLLSALILCFKGLHDQSKNAYIASLMLAVMKDRLSVDVRNAVGRHVSHDDPDSEFESLEELSTEQSKPIISELVLPGTNLNEEPKMWRLANLADEARRH</sequence>
<dbReference type="Proteomes" id="UP000249757">
    <property type="component" value="Unassembled WGS sequence"/>
</dbReference>
<reference evidence="2" key="1">
    <citation type="journal article" date="2022" name="Microb. Genom.">
        <title>A global pangenome for the wheat fungal pathogen Pyrenophora tritici-repentis and prediction of effector protein structural homology.</title>
        <authorList>
            <person name="Moolhuijzen P.M."/>
            <person name="See P.T."/>
            <person name="Shi G."/>
            <person name="Powell H.R."/>
            <person name="Cockram J."/>
            <person name="Jorgensen L.N."/>
            <person name="Benslimane H."/>
            <person name="Strelkov S.E."/>
            <person name="Turner J."/>
            <person name="Liu Z."/>
            <person name="Moffat C.S."/>
        </authorList>
    </citation>
    <scope>NUCLEOTIDE SEQUENCE [LARGE SCALE GENOMIC DNA]</scope>
</reference>
<name>A0A922SXL2_9PLEO</name>
<comment type="caution">
    <text evidence="1">The sequence shown here is derived from an EMBL/GenBank/DDBJ whole genome shotgun (WGS) entry which is preliminary data.</text>
</comment>
<dbReference type="PANTHER" id="PTHR47256">
    <property type="entry name" value="ZN(II)2CYS6 TRANSCRIPTION FACTOR (EUROFUNG)-RELATED"/>
    <property type="match status" value="1"/>
</dbReference>
<proteinExistence type="predicted"/>
<dbReference type="PANTHER" id="PTHR47256:SF1">
    <property type="entry name" value="ZN(II)2CYS6 TRANSCRIPTION FACTOR (EUROFUNG)"/>
    <property type="match status" value="1"/>
</dbReference>
<gene>
    <name evidence="1" type="ORF">Ptr86124_010804</name>
</gene>
<protein>
    <recommendedName>
        <fullName evidence="3">Transcription factor domain-containing protein</fullName>
    </recommendedName>
</protein>
<evidence type="ECO:0000313" key="2">
    <source>
        <dbReference type="Proteomes" id="UP000249757"/>
    </source>
</evidence>
<accession>A0A922SXL2</accession>
<dbReference type="EMBL" id="NRDI02000017">
    <property type="protein sequence ID" value="KAI1510358.1"/>
    <property type="molecule type" value="Genomic_DNA"/>
</dbReference>
<keyword evidence="2" id="KW-1185">Reference proteome</keyword>
<dbReference type="AlphaFoldDB" id="A0A922SXL2"/>
<dbReference type="CDD" id="cd12148">
    <property type="entry name" value="fungal_TF_MHR"/>
    <property type="match status" value="1"/>
</dbReference>
<evidence type="ECO:0000313" key="1">
    <source>
        <dbReference type="EMBL" id="KAI1510358.1"/>
    </source>
</evidence>
<evidence type="ECO:0008006" key="3">
    <source>
        <dbReference type="Google" id="ProtNLM"/>
    </source>
</evidence>
<dbReference type="InterPro" id="IPR053187">
    <property type="entry name" value="Notoamide_regulator"/>
</dbReference>